<evidence type="ECO:0000256" key="6">
    <source>
        <dbReference type="ARBA" id="ARBA00023136"/>
    </source>
</evidence>
<keyword evidence="4 7" id="KW-0812">Transmembrane</keyword>
<dbReference type="Pfam" id="PF02690">
    <property type="entry name" value="Na_Pi_cotrans"/>
    <property type="match status" value="2"/>
</dbReference>
<dbReference type="NCBIfam" id="TIGR01013">
    <property type="entry name" value="2a58"/>
    <property type="match status" value="1"/>
</dbReference>
<dbReference type="PANTHER" id="PTHR10010:SF46">
    <property type="entry name" value="SODIUM-DEPENDENT PHOSPHATE TRANSPORT PROTEIN 2B"/>
    <property type="match status" value="1"/>
</dbReference>
<sequence length="713" mass="77828">MAEVAMVVHVEEDASLNDSSVAKIDVVVVADGSPVANDALGQKSAHGVVIHTCSGCDQHQGNPDPEEIQESIAEKSWHELTTCEKIRQITLQWLGKPLAVVILLYFFVCSLNLLSSAFRLVGGKAAGKAFSSSVLILNPVAGLMVGILSTVLVQSSSTSTSIIVAMVSSGILDVEPAIPIIMGANIGTSVTNTIVSLAQSNERGQFELAFAGATVHDMFNWLAVIVLLPLEVCTGCLYHLTDVLVTGNNLTTVEGANRDILKAITKPLTNLIVQLDKDVIKKLALGHEEYQNKSLLKQWCSYKEVTEPAINGTLMMKDDVIKSLEFIKENGTVYARYQQPTVDCEYLLKLIPLNDLFLGLILMAASLTLLCVCLVLIVKILNSALKGPVSIAAKKIINKDLPGRCSYFTGYLAIIAGAGLTIIVQSSSVFTSTLTPLVGMNIISLERMYPLTLGSNIGTTTTGLLAAMAASGEKLQPALQIALVHLFFNIMAIMLFYPVPFMRFPIPLARLMGRTTAKYRWFAIIYLIGMFFLLPGCLFALSVAGTLTFIIVCSLSLAFIVFLIVINLLKKRFKKRLSTSLIKFLDLLPKAFYSLKPLDDVLQGIMNRMKVLVLCCRGSSKSENGESVEAMLKPKNDENAQKRLGNDNFLDQMTEEERKDYESTVRSLEEVKVMLTSDVYKSSIKAGTDSGYVTQLHTPYLSKFPSKEDFTDS</sequence>
<comment type="caution">
    <text evidence="8">The sequence shown here is derived from an EMBL/GenBank/DDBJ whole genome shotgun (WGS) entry which is preliminary data.</text>
</comment>
<evidence type="ECO:0000256" key="7">
    <source>
        <dbReference type="SAM" id="Phobius"/>
    </source>
</evidence>
<dbReference type="GO" id="GO:0016324">
    <property type="term" value="C:apical plasma membrane"/>
    <property type="evidence" value="ECO:0007669"/>
    <property type="project" value="UniProtKB-SubCell"/>
</dbReference>
<comment type="subcellular location">
    <subcellularLocation>
        <location evidence="1">Apical cell membrane</location>
        <topology evidence="1">Multi-pass membrane protein</topology>
    </subcellularLocation>
</comment>
<reference evidence="8" key="1">
    <citation type="journal article" date="2023" name="Mol. Biol. Evol.">
        <title>Third-Generation Sequencing Reveals the Adaptive Role of the Epigenome in Three Deep-Sea Polychaetes.</title>
        <authorList>
            <person name="Perez M."/>
            <person name="Aroh O."/>
            <person name="Sun Y."/>
            <person name="Lan Y."/>
            <person name="Juniper S.K."/>
            <person name="Young C.R."/>
            <person name="Angers B."/>
            <person name="Qian P.Y."/>
        </authorList>
    </citation>
    <scope>NUCLEOTIDE SEQUENCE</scope>
    <source>
        <strain evidence="8">P08H-3</strain>
    </source>
</reference>
<protein>
    <submittedName>
        <fullName evidence="8">Uncharacterized protein</fullName>
    </submittedName>
</protein>
<dbReference type="GO" id="GO:0044341">
    <property type="term" value="P:sodium-dependent phosphate transport"/>
    <property type="evidence" value="ECO:0007669"/>
    <property type="project" value="InterPro"/>
</dbReference>
<dbReference type="Proteomes" id="UP001208570">
    <property type="component" value="Unassembled WGS sequence"/>
</dbReference>
<dbReference type="InterPro" id="IPR003841">
    <property type="entry name" value="Na/Pi_transpt"/>
</dbReference>
<evidence type="ECO:0000256" key="2">
    <source>
        <dbReference type="ARBA" id="ARBA00005808"/>
    </source>
</evidence>
<dbReference type="GO" id="GO:0005436">
    <property type="term" value="F:sodium:phosphate symporter activity"/>
    <property type="evidence" value="ECO:0007669"/>
    <property type="project" value="InterPro"/>
</dbReference>
<feature type="transmembrane region" description="Helical" evidence="7">
    <location>
        <begin position="478"/>
        <end position="499"/>
    </location>
</feature>
<keyword evidence="5 7" id="KW-1133">Transmembrane helix</keyword>
<feature type="transmembrane region" description="Helical" evidence="7">
    <location>
        <begin position="547"/>
        <end position="569"/>
    </location>
</feature>
<feature type="transmembrane region" description="Helical" evidence="7">
    <location>
        <begin position="356"/>
        <end position="378"/>
    </location>
</feature>
<feature type="transmembrane region" description="Helical" evidence="7">
    <location>
        <begin position="405"/>
        <end position="424"/>
    </location>
</feature>
<organism evidence="8 9">
    <name type="scientific">Paralvinella palmiformis</name>
    <dbReference type="NCBI Taxonomy" id="53620"/>
    <lineage>
        <taxon>Eukaryota</taxon>
        <taxon>Metazoa</taxon>
        <taxon>Spiralia</taxon>
        <taxon>Lophotrochozoa</taxon>
        <taxon>Annelida</taxon>
        <taxon>Polychaeta</taxon>
        <taxon>Sedentaria</taxon>
        <taxon>Canalipalpata</taxon>
        <taxon>Terebellida</taxon>
        <taxon>Terebelliformia</taxon>
        <taxon>Alvinellidae</taxon>
        <taxon>Paralvinella</taxon>
    </lineage>
</organism>
<feature type="transmembrane region" description="Helical" evidence="7">
    <location>
        <begin position="98"/>
        <end position="122"/>
    </location>
</feature>
<feature type="transmembrane region" description="Helical" evidence="7">
    <location>
        <begin position="219"/>
        <end position="240"/>
    </location>
</feature>
<feature type="transmembrane region" description="Helical" evidence="7">
    <location>
        <begin position="134"/>
        <end position="157"/>
    </location>
</feature>
<name>A0AAD9JFI5_9ANNE</name>
<evidence type="ECO:0000256" key="5">
    <source>
        <dbReference type="ARBA" id="ARBA00022989"/>
    </source>
</evidence>
<feature type="transmembrane region" description="Helical" evidence="7">
    <location>
        <begin position="519"/>
        <end position="541"/>
    </location>
</feature>
<dbReference type="PANTHER" id="PTHR10010">
    <property type="entry name" value="SOLUTE CARRIER FAMILY 34 SODIUM PHOSPHATE , MEMBER 2-RELATED"/>
    <property type="match status" value="1"/>
</dbReference>
<accession>A0AAD9JFI5</accession>
<evidence type="ECO:0000313" key="9">
    <source>
        <dbReference type="Proteomes" id="UP001208570"/>
    </source>
</evidence>
<keyword evidence="3" id="KW-1003">Cell membrane</keyword>
<dbReference type="AlphaFoldDB" id="A0AAD9JFI5"/>
<dbReference type="EMBL" id="JAODUP010000351">
    <property type="protein sequence ID" value="KAK2151787.1"/>
    <property type="molecule type" value="Genomic_DNA"/>
</dbReference>
<evidence type="ECO:0000313" key="8">
    <source>
        <dbReference type="EMBL" id="KAK2151787.1"/>
    </source>
</evidence>
<keyword evidence="6 7" id="KW-0472">Membrane</keyword>
<evidence type="ECO:0000256" key="1">
    <source>
        <dbReference type="ARBA" id="ARBA00004424"/>
    </source>
</evidence>
<comment type="similarity">
    <text evidence="2">Belongs to the SLC34A transporter family.</text>
</comment>
<proteinExistence type="inferred from homology"/>
<keyword evidence="9" id="KW-1185">Reference proteome</keyword>
<evidence type="ECO:0000256" key="3">
    <source>
        <dbReference type="ARBA" id="ARBA00022475"/>
    </source>
</evidence>
<gene>
    <name evidence="8" type="ORF">LSH36_351g02037</name>
</gene>
<evidence type="ECO:0000256" key="4">
    <source>
        <dbReference type="ARBA" id="ARBA00022692"/>
    </source>
</evidence>
<feature type="transmembrane region" description="Helical" evidence="7">
    <location>
        <begin position="177"/>
        <end position="198"/>
    </location>
</feature>